<evidence type="ECO:0000259" key="1">
    <source>
        <dbReference type="Pfam" id="PF04326"/>
    </source>
</evidence>
<dbReference type="Gene3D" id="3.30.950.30">
    <property type="entry name" value="Schlafen, AAA domain"/>
    <property type="match status" value="1"/>
</dbReference>
<dbReference type="PANTHER" id="PTHR30595">
    <property type="entry name" value="GLPR-RELATED TRANSCRIPTIONAL REPRESSOR"/>
    <property type="match status" value="1"/>
</dbReference>
<dbReference type="InterPro" id="IPR007421">
    <property type="entry name" value="Schlafen_AlbA_2_dom"/>
</dbReference>
<feature type="domain" description="Schlafen AlbA-2" evidence="1">
    <location>
        <begin position="40"/>
        <end position="155"/>
    </location>
</feature>
<gene>
    <name evidence="2" type="ORF">AAG747_02405</name>
</gene>
<dbReference type="Proteomes" id="UP001403385">
    <property type="component" value="Unassembled WGS sequence"/>
</dbReference>
<proteinExistence type="predicted"/>
<keyword evidence="2" id="KW-0547">Nucleotide-binding</keyword>
<dbReference type="RefSeq" id="WP_346819524.1">
    <property type="nucleotide sequence ID" value="NZ_JBDKWZ010000001.1"/>
</dbReference>
<dbReference type="AlphaFoldDB" id="A0AAW9RZB1"/>
<dbReference type="PANTHER" id="PTHR30595:SF6">
    <property type="entry name" value="SCHLAFEN ALBA-2 DOMAIN-CONTAINING PROTEIN"/>
    <property type="match status" value="1"/>
</dbReference>
<dbReference type="GO" id="GO:0005524">
    <property type="term" value="F:ATP binding"/>
    <property type="evidence" value="ECO:0007669"/>
    <property type="project" value="UniProtKB-KW"/>
</dbReference>
<protein>
    <submittedName>
        <fullName evidence="2">ATP-binding protein</fullName>
    </submittedName>
</protein>
<accession>A0AAW9RZB1</accession>
<dbReference type="EMBL" id="JBDKWZ010000001">
    <property type="protein sequence ID" value="MEN7546742.1"/>
    <property type="molecule type" value="Genomic_DNA"/>
</dbReference>
<name>A0AAW9RZB1_9BACT</name>
<organism evidence="2 3">
    <name type="scientific">Rapidithrix thailandica</name>
    <dbReference type="NCBI Taxonomy" id="413964"/>
    <lineage>
        <taxon>Bacteria</taxon>
        <taxon>Pseudomonadati</taxon>
        <taxon>Bacteroidota</taxon>
        <taxon>Cytophagia</taxon>
        <taxon>Cytophagales</taxon>
        <taxon>Flammeovirgaceae</taxon>
        <taxon>Rapidithrix</taxon>
    </lineage>
</organism>
<sequence length="247" mass="28491">MAWITMAWRETLRIFMCYKNSSTSKDMDLRELQQLVARGEGMRLEFKRKAADPVKIMREVVAFANSEGGDLLIGVSDDGSIPGLKYPEEEAFVLDQAIQKYCRPMVQYTKQIIPLNRKKSVLRYHIKSNPVKPVFLLYNLKKQRGKAYIRLADKSIQSSREVREILKARSRDIATLLQYGQLEQFILRYLSQNEQVNVETFMKLANISYLQASDTLVKLTLSDVLELHPGDLTDYYTLKEPDPMVSA</sequence>
<comment type="caution">
    <text evidence="2">The sequence shown here is derived from an EMBL/GenBank/DDBJ whole genome shotgun (WGS) entry which is preliminary data.</text>
</comment>
<keyword evidence="3" id="KW-1185">Reference proteome</keyword>
<evidence type="ECO:0000313" key="3">
    <source>
        <dbReference type="Proteomes" id="UP001403385"/>
    </source>
</evidence>
<keyword evidence="2" id="KW-0067">ATP-binding</keyword>
<dbReference type="InterPro" id="IPR038461">
    <property type="entry name" value="Schlafen_AlbA_2_dom_sf"/>
</dbReference>
<dbReference type="Pfam" id="PF04326">
    <property type="entry name" value="SLFN_AlbA_2"/>
    <property type="match status" value="1"/>
</dbReference>
<evidence type="ECO:0000313" key="2">
    <source>
        <dbReference type="EMBL" id="MEN7546742.1"/>
    </source>
</evidence>
<reference evidence="2 3" key="1">
    <citation type="submission" date="2024-04" db="EMBL/GenBank/DDBJ databases">
        <title>Novel genus in family Flammeovirgaceae.</title>
        <authorList>
            <person name="Nguyen T.H."/>
            <person name="Vuong T.Q."/>
            <person name="Le H."/>
            <person name="Kim S.-G."/>
        </authorList>
    </citation>
    <scope>NUCLEOTIDE SEQUENCE [LARGE SCALE GENOMIC DNA]</scope>
    <source>
        <strain evidence="2 3">JCM 23209</strain>
    </source>
</reference>